<keyword evidence="4" id="KW-0479">Metal-binding</keyword>
<feature type="domain" description="ABC transmembrane type-1" evidence="12">
    <location>
        <begin position="998"/>
        <end position="1256"/>
    </location>
</feature>
<feature type="transmembrane region" description="Helical" evidence="10">
    <location>
        <begin position="114"/>
        <end position="132"/>
    </location>
</feature>
<dbReference type="CDD" id="cd18604">
    <property type="entry name" value="ABC_6TM_VMR1_D2_like"/>
    <property type="match status" value="1"/>
</dbReference>
<sequence>MDFTLDVPQAVVALIQLPDLTNGSSDVLVVPAAFAAISALLLLLHALLPAFKHVLIRAGLAKASSSTAVPPPGIGLGTILVYRIARLLGCVGLVGLSVASWARRDPSEKHGKDWVQGSVLILPYVYATILAACTIHPGKAQHRVIKHVNVVLFAAFCVYAYRDVFPLATYKRVPHTEEPFTWAKIALLFFTAVVVPVCTPRQYIPLDPLNPQKAINPEQNASIFSFSFFFFLDHIIFLAYRKSELKEDELYPLCDTDNGKHLVSRSFPHLDSFSGGKFGRRYIFLGLMRVFWREFTTLAFLMILRAVSNYSGPVAMNRLLQYIETGGQDAVVRPWVWISFIFLGPIFGATALQYYVFINVMMPLMIAEQPEKEDEQGSGSDSSSTSGPASRAESDTTENRTVTPDAEEENQTRGQDDDTTVQASSSSIKSATTSTSDKESDAVKSAKERAKKADGGMVGKINNLVTTDLGDNRDFLYLVVYVPLQLALGIWFLHSLLGWAVWVGLASIILLAPAPGYMAKLVASVQRERMQRTDGRVQSVSEASLWLYLVVDILCKIKLFGWEDKMKDRIDGKRTEELVWIRKRRILDLVSNLVNFVIPIVTMCVTYGCLCTLVMKEPLNASKVFSTMTVFDIIRDSIAQLTGWLSYVATAKVSLDRVDDFLKKTELLDAFDEKDGPVLFPAAEVVEDDKIGFRNATFTWSKETDGAQTPSRHQFTLRIQDEVLFQRGRINLIIGPTGSGKTSMLMALLGEMHWIPSSPDSWYNLPRAGGIAYAAQESWILNETIRDNITFDTPFDEERYKKVLHQCALEPDLALFQAGDETEVGEKGLTLSGGQKMRLTLARAVYSHADILLLDDVLAALDIHTSQWIVEKCFGGDLIQGRTIILVTHNVALTQPIADFVVTFGADGKVRAQGSLSELVKRGSLASKLHKDQKLLDKADQEVDPKPVEEAAKVADGKLILAEEVELGRVSSHSLKMYFSALSNNRPIFFLVCFVGGLLFNQSFVALRTWQLGYWARQYDDRPVEDVDVVFNLSMFVLIAFVSSSTLALIFIYLVYGQLRASKVIHQILVDSVLRAPLRWLDVTPSSRIIARVTNDIRAVDDSIPNALWPLAAMLSSMVVRFVAAIIYAPVFFFPGVAVGFMGNWIGQIYIAGQLPVKRHMLVDVSIRAFGAQNKFGVESLSRIDRYTRAARNYYNLNRWVAVRIEMLGALFAAGLATYLVYFRPTSAGDTGFALNMSISMISMLLWCVRILNDFEVQGNSLERIQGYIDIEHEKPTSETGKPPAYWPASGDLCVRNLSARYSEDSPEILHSLSFDIKSGERIGIVGRTGSGKSSLTLSLLRCIPTTGSVVYDGIETSELNLDALRSSITVIPQVPELLSGTLRANLDPFSQYDDADLNDALRSAGLFALQSEMDEGRITLDSPISSGGSNLSVGQRQIFALARCAALDWPRMHLTVLHRAIVRKSKILILDEATSAIDYKTDSIIQNSLRKELNGMVLDAGNIAEFDSPKELLKIEGGKLRALVDESGDRDILYAMANGN</sequence>
<evidence type="ECO:0000256" key="9">
    <source>
        <dbReference type="SAM" id="MobiDB-lite"/>
    </source>
</evidence>
<protein>
    <submittedName>
        <fullName evidence="13">P-loop containing nucleoside triphosphate hydrolase protein</fullName>
    </submittedName>
</protein>
<comment type="subcellular location">
    <subcellularLocation>
        <location evidence="1">Membrane</location>
    </subcellularLocation>
</comment>
<dbReference type="SUPFAM" id="SSF52540">
    <property type="entry name" value="P-loop containing nucleoside triphosphate hydrolases"/>
    <property type="match status" value="2"/>
</dbReference>
<evidence type="ECO:0000256" key="7">
    <source>
        <dbReference type="ARBA" id="ARBA00022989"/>
    </source>
</evidence>
<evidence type="ECO:0000259" key="11">
    <source>
        <dbReference type="PROSITE" id="PS50893"/>
    </source>
</evidence>
<accession>A0AAD7CAQ4</accession>
<dbReference type="InterPro" id="IPR003439">
    <property type="entry name" value="ABC_transporter-like_ATP-bd"/>
</dbReference>
<feature type="transmembrane region" description="Helical" evidence="10">
    <location>
        <begin position="84"/>
        <end position="102"/>
    </location>
</feature>
<dbReference type="PROSITE" id="PS50893">
    <property type="entry name" value="ABC_TRANSPORTER_2"/>
    <property type="match status" value="2"/>
</dbReference>
<dbReference type="CDD" id="cd18596">
    <property type="entry name" value="ABC_6TM_VMR1_D1_like"/>
    <property type="match status" value="1"/>
</dbReference>
<dbReference type="PROSITE" id="PS00079">
    <property type="entry name" value="MULTICOPPER_OXIDASE1"/>
    <property type="match status" value="1"/>
</dbReference>
<name>A0AAD7CAQ4_9AGAR</name>
<feature type="region of interest" description="Disordered" evidence="9">
    <location>
        <begin position="370"/>
        <end position="444"/>
    </location>
</feature>
<feature type="transmembrane region" description="Helical" evidence="10">
    <location>
        <begin position="1030"/>
        <end position="1056"/>
    </location>
</feature>
<dbReference type="CDD" id="cd03250">
    <property type="entry name" value="ABCC_MRP_domain1"/>
    <property type="match status" value="1"/>
</dbReference>
<feature type="domain" description="ABC transmembrane type-1" evidence="12">
    <location>
        <begin position="474"/>
        <end position="650"/>
    </location>
</feature>
<keyword evidence="13" id="KW-0378">Hydrolase</keyword>
<keyword evidence="7 10" id="KW-1133">Transmembrane helix</keyword>
<dbReference type="InterPro" id="IPR003593">
    <property type="entry name" value="AAA+_ATPase"/>
</dbReference>
<evidence type="ECO:0000256" key="10">
    <source>
        <dbReference type="SAM" id="Phobius"/>
    </source>
</evidence>
<evidence type="ECO:0000256" key="5">
    <source>
        <dbReference type="ARBA" id="ARBA00022741"/>
    </source>
</evidence>
<feature type="transmembrane region" description="Helical" evidence="10">
    <location>
        <begin position="988"/>
        <end position="1010"/>
    </location>
</feature>
<dbReference type="PANTHER" id="PTHR24223:SF356">
    <property type="entry name" value="ATP-BINDING CASSETTE TRANSPORTER ABC4"/>
    <property type="match status" value="1"/>
</dbReference>
<comment type="caution">
    <text evidence="13">The sequence shown here is derived from an EMBL/GenBank/DDBJ whole genome shotgun (WGS) entry which is preliminary data.</text>
</comment>
<keyword evidence="6" id="KW-0067">ATP-binding</keyword>
<keyword evidence="8 10" id="KW-0472">Membrane</keyword>
<feature type="compositionally biased region" description="Low complexity" evidence="9">
    <location>
        <begin position="377"/>
        <end position="390"/>
    </location>
</feature>
<dbReference type="PROSITE" id="PS00211">
    <property type="entry name" value="ABC_TRANSPORTER_1"/>
    <property type="match status" value="1"/>
</dbReference>
<reference evidence="13" key="1">
    <citation type="submission" date="2023-03" db="EMBL/GenBank/DDBJ databases">
        <title>Massive genome expansion in bonnet fungi (Mycena s.s.) driven by repeated elements and novel gene families across ecological guilds.</title>
        <authorList>
            <consortium name="Lawrence Berkeley National Laboratory"/>
            <person name="Harder C.B."/>
            <person name="Miyauchi S."/>
            <person name="Viragh M."/>
            <person name="Kuo A."/>
            <person name="Thoen E."/>
            <person name="Andreopoulos B."/>
            <person name="Lu D."/>
            <person name="Skrede I."/>
            <person name="Drula E."/>
            <person name="Henrissat B."/>
            <person name="Morin E."/>
            <person name="Kohler A."/>
            <person name="Barry K."/>
            <person name="LaButti K."/>
            <person name="Morin E."/>
            <person name="Salamov A."/>
            <person name="Lipzen A."/>
            <person name="Mereny Z."/>
            <person name="Hegedus B."/>
            <person name="Baldrian P."/>
            <person name="Stursova M."/>
            <person name="Weitz H."/>
            <person name="Taylor A."/>
            <person name="Grigoriev I.V."/>
            <person name="Nagy L.G."/>
            <person name="Martin F."/>
            <person name="Kauserud H."/>
        </authorList>
    </citation>
    <scope>NUCLEOTIDE SEQUENCE</scope>
    <source>
        <strain evidence="13">9284</strain>
    </source>
</reference>
<dbReference type="InterPro" id="IPR050173">
    <property type="entry name" value="ABC_transporter_C-like"/>
</dbReference>
<dbReference type="GO" id="GO:0005524">
    <property type="term" value="F:ATP binding"/>
    <property type="evidence" value="ECO:0007669"/>
    <property type="project" value="UniProtKB-KW"/>
</dbReference>
<proteinExistence type="predicted"/>
<dbReference type="Pfam" id="PF00005">
    <property type="entry name" value="ABC_tran"/>
    <property type="match status" value="2"/>
</dbReference>
<feature type="transmembrane region" description="Helical" evidence="10">
    <location>
        <begin position="144"/>
        <end position="161"/>
    </location>
</feature>
<dbReference type="GO" id="GO:0016887">
    <property type="term" value="F:ATP hydrolysis activity"/>
    <property type="evidence" value="ECO:0007669"/>
    <property type="project" value="InterPro"/>
</dbReference>
<gene>
    <name evidence="13" type="ORF">FB45DRAFT_896357</name>
</gene>
<feature type="compositionally biased region" description="Low complexity" evidence="9">
    <location>
        <begin position="420"/>
        <end position="435"/>
    </location>
</feature>
<keyword evidence="2" id="KW-0813">Transport</keyword>
<keyword evidence="5" id="KW-0547">Nucleotide-binding</keyword>
<dbReference type="InterPro" id="IPR027417">
    <property type="entry name" value="P-loop_NTPase"/>
</dbReference>
<evidence type="ECO:0000256" key="6">
    <source>
        <dbReference type="ARBA" id="ARBA00022840"/>
    </source>
</evidence>
<evidence type="ECO:0000256" key="1">
    <source>
        <dbReference type="ARBA" id="ARBA00004370"/>
    </source>
</evidence>
<dbReference type="EMBL" id="JARKIF010000003">
    <property type="protein sequence ID" value="KAJ7643889.1"/>
    <property type="molecule type" value="Genomic_DNA"/>
</dbReference>
<feature type="transmembrane region" description="Helical" evidence="10">
    <location>
        <begin position="27"/>
        <end position="48"/>
    </location>
</feature>
<dbReference type="GO" id="GO:0140359">
    <property type="term" value="F:ABC-type transporter activity"/>
    <property type="evidence" value="ECO:0007669"/>
    <property type="project" value="InterPro"/>
</dbReference>
<dbReference type="GO" id="GO:0016020">
    <property type="term" value="C:membrane"/>
    <property type="evidence" value="ECO:0007669"/>
    <property type="project" value="UniProtKB-SubCell"/>
</dbReference>
<feature type="domain" description="ABC transporter" evidence="11">
    <location>
        <begin position="691"/>
        <end position="932"/>
    </location>
</feature>
<dbReference type="Proteomes" id="UP001221142">
    <property type="component" value="Unassembled WGS sequence"/>
</dbReference>
<evidence type="ECO:0000256" key="3">
    <source>
        <dbReference type="ARBA" id="ARBA00022692"/>
    </source>
</evidence>
<dbReference type="Gene3D" id="3.40.50.300">
    <property type="entry name" value="P-loop containing nucleotide triphosphate hydrolases"/>
    <property type="match status" value="2"/>
</dbReference>
<evidence type="ECO:0000256" key="8">
    <source>
        <dbReference type="ARBA" id="ARBA00023136"/>
    </source>
</evidence>
<dbReference type="Gene3D" id="1.20.1560.10">
    <property type="entry name" value="ABC transporter type 1, transmembrane domain"/>
    <property type="match status" value="2"/>
</dbReference>
<dbReference type="InterPro" id="IPR011527">
    <property type="entry name" value="ABC1_TM_dom"/>
</dbReference>
<evidence type="ECO:0000313" key="14">
    <source>
        <dbReference type="Proteomes" id="UP001221142"/>
    </source>
</evidence>
<feature type="transmembrane region" description="Helical" evidence="10">
    <location>
        <begin position="181"/>
        <end position="199"/>
    </location>
</feature>
<feature type="transmembrane region" description="Helical" evidence="10">
    <location>
        <begin position="593"/>
        <end position="615"/>
    </location>
</feature>
<dbReference type="Pfam" id="PF00664">
    <property type="entry name" value="ABC_membrane"/>
    <property type="match status" value="2"/>
</dbReference>
<evidence type="ECO:0000313" key="13">
    <source>
        <dbReference type="EMBL" id="KAJ7643889.1"/>
    </source>
</evidence>
<dbReference type="InterPro" id="IPR036640">
    <property type="entry name" value="ABC1_TM_sf"/>
</dbReference>
<dbReference type="SUPFAM" id="SSF90123">
    <property type="entry name" value="ABC transporter transmembrane region"/>
    <property type="match status" value="2"/>
</dbReference>
<evidence type="ECO:0000256" key="2">
    <source>
        <dbReference type="ARBA" id="ARBA00022448"/>
    </source>
</evidence>
<feature type="transmembrane region" description="Helical" evidence="10">
    <location>
        <begin position="1201"/>
        <end position="1221"/>
    </location>
</feature>
<organism evidence="13 14">
    <name type="scientific">Roridomyces roridus</name>
    <dbReference type="NCBI Taxonomy" id="1738132"/>
    <lineage>
        <taxon>Eukaryota</taxon>
        <taxon>Fungi</taxon>
        <taxon>Dikarya</taxon>
        <taxon>Basidiomycota</taxon>
        <taxon>Agaricomycotina</taxon>
        <taxon>Agaricomycetes</taxon>
        <taxon>Agaricomycetidae</taxon>
        <taxon>Agaricales</taxon>
        <taxon>Marasmiineae</taxon>
        <taxon>Mycenaceae</taxon>
        <taxon>Roridomyces</taxon>
    </lineage>
</organism>
<feature type="transmembrane region" description="Helical" evidence="10">
    <location>
        <begin position="475"/>
        <end position="493"/>
    </location>
</feature>
<feature type="transmembrane region" description="Helical" evidence="10">
    <location>
        <begin position="335"/>
        <end position="357"/>
    </location>
</feature>
<dbReference type="InterPro" id="IPR017871">
    <property type="entry name" value="ABC_transporter-like_CS"/>
</dbReference>
<feature type="domain" description="ABC transporter" evidence="11">
    <location>
        <begin position="1295"/>
        <end position="1537"/>
    </location>
</feature>
<keyword evidence="14" id="KW-1185">Reference proteome</keyword>
<keyword evidence="3 10" id="KW-0812">Transmembrane</keyword>
<evidence type="ECO:0000259" key="12">
    <source>
        <dbReference type="PROSITE" id="PS50929"/>
    </source>
</evidence>
<dbReference type="SMART" id="SM00382">
    <property type="entry name" value="AAA"/>
    <property type="match status" value="2"/>
</dbReference>
<dbReference type="PROSITE" id="PS50929">
    <property type="entry name" value="ABC_TM1F"/>
    <property type="match status" value="2"/>
</dbReference>
<evidence type="ECO:0000256" key="4">
    <source>
        <dbReference type="ARBA" id="ARBA00022723"/>
    </source>
</evidence>
<dbReference type="CDD" id="cd03244">
    <property type="entry name" value="ABCC_MRP_domain2"/>
    <property type="match status" value="1"/>
</dbReference>
<dbReference type="InterPro" id="IPR033138">
    <property type="entry name" value="Cu_oxidase_CS"/>
</dbReference>
<feature type="transmembrane region" description="Helical" evidence="10">
    <location>
        <begin position="499"/>
        <end position="522"/>
    </location>
</feature>
<dbReference type="PANTHER" id="PTHR24223">
    <property type="entry name" value="ATP-BINDING CASSETTE SUB-FAMILY C"/>
    <property type="match status" value="1"/>
</dbReference>
<dbReference type="GO" id="GO:0046872">
    <property type="term" value="F:metal ion binding"/>
    <property type="evidence" value="ECO:0007669"/>
    <property type="project" value="UniProtKB-KW"/>
</dbReference>